<gene>
    <name evidence="3" type="ORF">ElP_17160</name>
</gene>
<keyword evidence="1" id="KW-0812">Transmembrane</keyword>
<dbReference type="Pfam" id="PF07885">
    <property type="entry name" value="Ion_trans_2"/>
    <property type="match status" value="1"/>
</dbReference>
<feature type="transmembrane region" description="Helical" evidence="1">
    <location>
        <begin position="6"/>
        <end position="26"/>
    </location>
</feature>
<keyword evidence="1" id="KW-1133">Transmembrane helix</keyword>
<organism evidence="3 4">
    <name type="scientific">Tautonia plasticadhaerens</name>
    <dbReference type="NCBI Taxonomy" id="2527974"/>
    <lineage>
        <taxon>Bacteria</taxon>
        <taxon>Pseudomonadati</taxon>
        <taxon>Planctomycetota</taxon>
        <taxon>Planctomycetia</taxon>
        <taxon>Isosphaerales</taxon>
        <taxon>Isosphaeraceae</taxon>
        <taxon>Tautonia</taxon>
    </lineage>
</organism>
<evidence type="ECO:0000313" key="3">
    <source>
        <dbReference type="EMBL" id="QDV33836.1"/>
    </source>
</evidence>
<feature type="transmembrane region" description="Helical" evidence="1">
    <location>
        <begin position="58"/>
        <end position="85"/>
    </location>
</feature>
<dbReference type="EMBL" id="CP036426">
    <property type="protein sequence ID" value="QDV33836.1"/>
    <property type="molecule type" value="Genomic_DNA"/>
</dbReference>
<keyword evidence="4" id="KW-1185">Reference proteome</keyword>
<dbReference type="SUPFAM" id="SSF81324">
    <property type="entry name" value="Voltage-gated potassium channels"/>
    <property type="match status" value="1"/>
</dbReference>
<sequence length="332" mass="36098">MTQLLLYAIATTLLLFVAFDAFVTVFSTRGAGPMTGLWTRSAWKALLAIHRRRPVHRVLAMSGPMMLLLAILAWYALLGLGWFLLFAGDATSVIDKGTGTAVGLPEKVYFVGATISGVGYGDLVPRGLPWTVLSNVAVLSGTVLLTTSLSYVLSVISAAIERKRLAEGIFAVGGDVEEFVANAWARDPGGPLDDHIMRLASRIGDHSLKHLCYPVLHYYHSDDPRQSPSRAILLLSDALFLIDHYASPEARPPEGVLKVAWSSIENYSSRADNGVVGIEQVDRDVPNHLDRETLVQLGIPTRTSGTDAGPSGYLERRRRLVAMCRQDGWSAS</sequence>
<keyword evidence="1" id="KW-0472">Membrane</keyword>
<dbReference type="AlphaFoldDB" id="A0A518GYZ5"/>
<dbReference type="KEGG" id="tpla:ElP_17160"/>
<feature type="domain" description="Potassium channel" evidence="2">
    <location>
        <begin position="107"/>
        <end position="156"/>
    </location>
</feature>
<dbReference type="InterPro" id="IPR013099">
    <property type="entry name" value="K_chnl_dom"/>
</dbReference>
<feature type="transmembrane region" description="Helical" evidence="1">
    <location>
        <begin position="136"/>
        <end position="160"/>
    </location>
</feature>
<evidence type="ECO:0000313" key="4">
    <source>
        <dbReference type="Proteomes" id="UP000317835"/>
    </source>
</evidence>
<accession>A0A518GYZ5</accession>
<name>A0A518GYZ5_9BACT</name>
<reference evidence="3 4" key="1">
    <citation type="submission" date="2019-02" db="EMBL/GenBank/DDBJ databases">
        <title>Deep-cultivation of Planctomycetes and their phenomic and genomic characterization uncovers novel biology.</title>
        <authorList>
            <person name="Wiegand S."/>
            <person name="Jogler M."/>
            <person name="Boedeker C."/>
            <person name="Pinto D."/>
            <person name="Vollmers J."/>
            <person name="Rivas-Marin E."/>
            <person name="Kohn T."/>
            <person name="Peeters S.H."/>
            <person name="Heuer A."/>
            <person name="Rast P."/>
            <person name="Oberbeckmann S."/>
            <person name="Bunk B."/>
            <person name="Jeske O."/>
            <person name="Meyerdierks A."/>
            <person name="Storesund J.E."/>
            <person name="Kallscheuer N."/>
            <person name="Luecker S."/>
            <person name="Lage O.M."/>
            <person name="Pohl T."/>
            <person name="Merkel B.J."/>
            <person name="Hornburger P."/>
            <person name="Mueller R.-W."/>
            <person name="Bruemmer F."/>
            <person name="Labrenz M."/>
            <person name="Spormann A.M."/>
            <person name="Op den Camp H."/>
            <person name="Overmann J."/>
            <person name="Amann R."/>
            <person name="Jetten M.S.M."/>
            <person name="Mascher T."/>
            <person name="Medema M.H."/>
            <person name="Devos D.P."/>
            <person name="Kaster A.-K."/>
            <person name="Ovreas L."/>
            <person name="Rohde M."/>
            <person name="Galperin M.Y."/>
            <person name="Jogler C."/>
        </authorList>
    </citation>
    <scope>NUCLEOTIDE SEQUENCE [LARGE SCALE GENOMIC DNA]</scope>
    <source>
        <strain evidence="3 4">ElP</strain>
    </source>
</reference>
<proteinExistence type="predicted"/>
<evidence type="ECO:0000256" key="1">
    <source>
        <dbReference type="SAM" id="Phobius"/>
    </source>
</evidence>
<dbReference type="RefSeq" id="WP_197446815.1">
    <property type="nucleotide sequence ID" value="NZ_CP036426.1"/>
</dbReference>
<dbReference type="Proteomes" id="UP000317835">
    <property type="component" value="Chromosome"/>
</dbReference>
<dbReference type="Gene3D" id="1.10.287.70">
    <property type="match status" value="1"/>
</dbReference>
<protein>
    <recommendedName>
        <fullName evidence="2">Potassium channel domain-containing protein</fullName>
    </recommendedName>
</protein>
<evidence type="ECO:0000259" key="2">
    <source>
        <dbReference type="Pfam" id="PF07885"/>
    </source>
</evidence>